<dbReference type="SUPFAM" id="SSF56266">
    <property type="entry name" value="DmpA/ArgJ-like"/>
    <property type="match status" value="1"/>
</dbReference>
<dbReference type="Pfam" id="PF03576">
    <property type="entry name" value="Peptidase_S58"/>
    <property type="match status" value="1"/>
</dbReference>
<dbReference type="PANTHER" id="PTHR36512:SF3">
    <property type="entry name" value="BLR5678 PROTEIN"/>
    <property type="match status" value="1"/>
</dbReference>
<dbReference type="Proteomes" id="UP000612362">
    <property type="component" value="Unassembled WGS sequence"/>
</dbReference>
<sequence length="369" mass="39657">MLYNVPRWGSRQFGKNVNNILFYTYLQAGLMREEEQTTMTRARIRDLGITIGTYPTGTYNAITDVPGVLVGHETIISDEGRTARTGVTMIVPRDGGIWADHAFAGYFSFNGCGEMTGLPWITEAGLIHTPIGITNTGSVGIVRDALCAYPIEEAARFAVPPSIASTWTGSLPVVAETWDGWLNDIDAFHVTKEHAFQALQNAHGGAVEEGNVGGGTGMICHEFKGGIGTSSRVVKYPHDSYTVGVLVQSNYGNRRHLSIDGVPVGRELDYSLVASPWIEPPKGGSIIIIVATDAPLIAVQCQRLARRATVGLARVGGMGFNGSGDIFLAFATGNHLPFGAQGPIDLRMLPTTSWTPSSRLSLKRLKKPS</sequence>
<dbReference type="CDD" id="cd02253">
    <property type="entry name" value="DmpA"/>
    <property type="match status" value="1"/>
</dbReference>
<gene>
    <name evidence="2" type="ORF">KSX_63230</name>
</gene>
<protein>
    <submittedName>
        <fullName evidence="2">D-aminopeptidase</fullName>
    </submittedName>
</protein>
<dbReference type="Gene3D" id="3.60.70.12">
    <property type="entry name" value="L-amino peptidase D-ALA esterase/amidase"/>
    <property type="match status" value="1"/>
</dbReference>
<organism evidence="2 3">
    <name type="scientific">Ktedonospora formicarum</name>
    <dbReference type="NCBI Taxonomy" id="2778364"/>
    <lineage>
        <taxon>Bacteria</taxon>
        <taxon>Bacillati</taxon>
        <taxon>Chloroflexota</taxon>
        <taxon>Ktedonobacteria</taxon>
        <taxon>Ktedonobacterales</taxon>
        <taxon>Ktedonobacteraceae</taxon>
        <taxon>Ktedonospora</taxon>
    </lineage>
</organism>
<proteinExistence type="inferred from homology"/>
<accession>A0A8J3MUF5</accession>
<comment type="caution">
    <text evidence="2">The sequence shown here is derived from an EMBL/GenBank/DDBJ whole genome shotgun (WGS) entry which is preliminary data.</text>
</comment>
<evidence type="ECO:0000313" key="3">
    <source>
        <dbReference type="Proteomes" id="UP000612362"/>
    </source>
</evidence>
<dbReference type="EMBL" id="BNJF01000003">
    <property type="protein sequence ID" value="GHO48160.1"/>
    <property type="molecule type" value="Genomic_DNA"/>
</dbReference>
<dbReference type="InterPro" id="IPR005321">
    <property type="entry name" value="Peptidase_S58_DmpA"/>
</dbReference>
<keyword evidence="3" id="KW-1185">Reference proteome</keyword>
<evidence type="ECO:0000313" key="2">
    <source>
        <dbReference type="EMBL" id="GHO48160.1"/>
    </source>
</evidence>
<dbReference type="GO" id="GO:0004177">
    <property type="term" value="F:aminopeptidase activity"/>
    <property type="evidence" value="ECO:0007669"/>
    <property type="project" value="TreeGrafter"/>
</dbReference>
<dbReference type="AlphaFoldDB" id="A0A8J3MUF5"/>
<name>A0A8J3MUF5_9CHLR</name>
<dbReference type="InterPro" id="IPR016117">
    <property type="entry name" value="ArgJ-like_dom_sf"/>
</dbReference>
<evidence type="ECO:0000256" key="1">
    <source>
        <dbReference type="ARBA" id="ARBA00007068"/>
    </source>
</evidence>
<comment type="similarity">
    <text evidence="1">Belongs to the peptidase S58 family.</text>
</comment>
<dbReference type="PANTHER" id="PTHR36512">
    <property type="entry name" value="D-AMINOPEPTIDASE"/>
    <property type="match status" value="1"/>
</dbReference>
<reference evidence="2" key="1">
    <citation type="submission" date="2020-10" db="EMBL/GenBank/DDBJ databases">
        <title>Taxonomic study of unclassified bacteria belonging to the class Ktedonobacteria.</title>
        <authorList>
            <person name="Yabe S."/>
            <person name="Wang C.M."/>
            <person name="Zheng Y."/>
            <person name="Sakai Y."/>
            <person name="Cavaletti L."/>
            <person name="Monciardini P."/>
            <person name="Donadio S."/>
        </authorList>
    </citation>
    <scope>NUCLEOTIDE SEQUENCE</scope>
    <source>
        <strain evidence="2">SOSP1-1</strain>
    </source>
</reference>